<feature type="compositionally biased region" description="Polar residues" evidence="2">
    <location>
        <begin position="1129"/>
        <end position="1139"/>
    </location>
</feature>
<feature type="region of interest" description="Disordered" evidence="2">
    <location>
        <begin position="960"/>
        <end position="980"/>
    </location>
</feature>
<feature type="region of interest" description="Disordered" evidence="2">
    <location>
        <begin position="1423"/>
        <end position="1473"/>
    </location>
</feature>
<dbReference type="Proteomes" id="UP000287166">
    <property type="component" value="Unassembled WGS sequence"/>
</dbReference>
<feature type="compositionally biased region" description="Basic and acidic residues" evidence="2">
    <location>
        <begin position="760"/>
        <end position="781"/>
    </location>
</feature>
<feature type="region of interest" description="Disordered" evidence="2">
    <location>
        <begin position="20"/>
        <end position="46"/>
    </location>
</feature>
<dbReference type="PROSITE" id="PS51184">
    <property type="entry name" value="JMJC"/>
    <property type="match status" value="1"/>
</dbReference>
<feature type="region of interest" description="Disordered" evidence="2">
    <location>
        <begin position="815"/>
        <end position="875"/>
    </location>
</feature>
<evidence type="ECO:0000256" key="2">
    <source>
        <dbReference type="SAM" id="MobiDB-lite"/>
    </source>
</evidence>
<feature type="compositionally biased region" description="Basic and acidic residues" evidence="2">
    <location>
        <begin position="1671"/>
        <end position="1688"/>
    </location>
</feature>
<protein>
    <recommendedName>
        <fullName evidence="3">JmjC domain-containing protein</fullName>
    </recommendedName>
</protein>
<feature type="compositionally biased region" description="Polar residues" evidence="2">
    <location>
        <begin position="818"/>
        <end position="838"/>
    </location>
</feature>
<proteinExistence type="predicted"/>
<comment type="caution">
    <text evidence="4">The sequence shown here is derived from an EMBL/GenBank/DDBJ whole genome shotgun (WGS) entry which is preliminary data.</text>
</comment>
<dbReference type="Pfam" id="PF02373">
    <property type="entry name" value="JmjC"/>
    <property type="match status" value="1"/>
</dbReference>
<feature type="compositionally biased region" description="Basic residues" evidence="2">
    <location>
        <begin position="1099"/>
        <end position="1111"/>
    </location>
</feature>
<accession>A0A401GJB9</accession>
<dbReference type="OrthoDB" id="298344at2759"/>
<feature type="region of interest" description="Disordered" evidence="2">
    <location>
        <begin position="759"/>
        <end position="781"/>
    </location>
</feature>
<dbReference type="STRING" id="139825.A0A401GJB9"/>
<feature type="compositionally biased region" description="Polar residues" evidence="2">
    <location>
        <begin position="1046"/>
        <end position="1059"/>
    </location>
</feature>
<dbReference type="RefSeq" id="XP_027613164.1">
    <property type="nucleotide sequence ID" value="XM_027757363.1"/>
</dbReference>
<feature type="compositionally biased region" description="Polar residues" evidence="2">
    <location>
        <begin position="1213"/>
        <end position="1225"/>
    </location>
</feature>
<organism evidence="4 5">
    <name type="scientific">Sparassis crispa</name>
    <dbReference type="NCBI Taxonomy" id="139825"/>
    <lineage>
        <taxon>Eukaryota</taxon>
        <taxon>Fungi</taxon>
        <taxon>Dikarya</taxon>
        <taxon>Basidiomycota</taxon>
        <taxon>Agaricomycotina</taxon>
        <taxon>Agaricomycetes</taxon>
        <taxon>Polyporales</taxon>
        <taxon>Sparassidaceae</taxon>
        <taxon>Sparassis</taxon>
    </lineage>
</organism>
<gene>
    <name evidence="4" type="ORF">SCP_0406350</name>
</gene>
<feature type="compositionally biased region" description="Basic and acidic residues" evidence="2">
    <location>
        <begin position="1162"/>
        <end position="1176"/>
    </location>
</feature>
<evidence type="ECO:0000313" key="5">
    <source>
        <dbReference type="Proteomes" id="UP000287166"/>
    </source>
</evidence>
<feature type="compositionally biased region" description="Polar residues" evidence="2">
    <location>
        <begin position="1464"/>
        <end position="1473"/>
    </location>
</feature>
<reference evidence="4 5" key="1">
    <citation type="journal article" date="2018" name="Sci. Rep.">
        <title>Genome sequence of the cauliflower mushroom Sparassis crispa (Hanabiratake) and its association with beneficial usage.</title>
        <authorList>
            <person name="Kiyama R."/>
            <person name="Furutani Y."/>
            <person name="Kawaguchi K."/>
            <person name="Nakanishi T."/>
        </authorList>
    </citation>
    <scope>NUCLEOTIDE SEQUENCE [LARGE SCALE GENOMIC DNA]</scope>
</reference>
<feature type="compositionally biased region" description="Basic and acidic residues" evidence="2">
    <location>
        <begin position="1195"/>
        <end position="1205"/>
    </location>
</feature>
<dbReference type="Gene3D" id="2.60.120.650">
    <property type="entry name" value="Cupin"/>
    <property type="match status" value="1"/>
</dbReference>
<evidence type="ECO:0000313" key="4">
    <source>
        <dbReference type="EMBL" id="GBE82251.1"/>
    </source>
</evidence>
<evidence type="ECO:0000256" key="1">
    <source>
        <dbReference type="SAM" id="Coils"/>
    </source>
</evidence>
<evidence type="ECO:0000259" key="3">
    <source>
        <dbReference type="PROSITE" id="PS51184"/>
    </source>
</evidence>
<feature type="region of interest" description="Disordered" evidence="2">
    <location>
        <begin position="1514"/>
        <end position="1688"/>
    </location>
</feature>
<dbReference type="SUPFAM" id="SSF51197">
    <property type="entry name" value="Clavaminate synthase-like"/>
    <property type="match status" value="1"/>
</dbReference>
<dbReference type="SMART" id="SM00558">
    <property type="entry name" value="JmjC"/>
    <property type="match status" value="1"/>
</dbReference>
<feature type="coiled-coil region" evidence="1">
    <location>
        <begin position="1266"/>
        <end position="1305"/>
    </location>
</feature>
<keyword evidence="1" id="KW-0175">Coiled coil</keyword>
<feature type="region of interest" description="Disordered" evidence="2">
    <location>
        <begin position="892"/>
        <end position="934"/>
    </location>
</feature>
<feature type="compositionally biased region" description="Basic and acidic residues" evidence="2">
    <location>
        <begin position="1639"/>
        <end position="1660"/>
    </location>
</feature>
<dbReference type="EMBL" id="BFAD01000004">
    <property type="protein sequence ID" value="GBE82251.1"/>
    <property type="molecule type" value="Genomic_DNA"/>
</dbReference>
<feature type="compositionally biased region" description="Polar residues" evidence="2">
    <location>
        <begin position="1077"/>
        <end position="1093"/>
    </location>
</feature>
<feature type="compositionally biased region" description="Basic and acidic residues" evidence="2">
    <location>
        <begin position="908"/>
        <end position="924"/>
    </location>
</feature>
<feature type="domain" description="JmjC" evidence="3">
    <location>
        <begin position="206"/>
        <end position="370"/>
    </location>
</feature>
<name>A0A401GJB9_9APHY</name>
<sequence length="1688" mass="188732">MRDDVHWMEPVAVASTRPTTRRFTPQDGTFAPQLQAGASGDEHQLGKPISLSSPIRIFPEPPTMEASTSRRLTLDIDPTRPIPVTTYGWTFDGLISKGNRFKPVPRVSALASVRELEEVVKNHEQSGIPLVIENWHERPEWRKDIFNVDWLLEHHGNDIFPVRNVHNRNDTTIMLKDFIQKSRTMLPCITPGENERLYGKDADCPSDWRDWLDSDIFPSELLPNGSNNLLQHSDEVEHLMCYLGIGDTFTPCHKDLCASSGHNVMCYTENDGCSYWFMTASSDAPDVAKYFQDVLGQELDWENHVASVEEFAQAPFDVYVVEQKLGDFVLVPPRSCHQVMNFGGLTVKMSWSRMTIAGLSIALHHELPIYRRVCRAEKYRIRSTIYRSLLYLTKELEETLENSLDLHEPSPSIPVRRSLRGNLVDYASSTCSEESSLRPSPLHDMPSVPHAGSQEQAIKLGALVKLFDEILCEEYSPDHQKLRRVASNNNASWHIFSGRGKNHPSIILQPPAAESKDDEDEEGGCGFYGCDFCGADIFQSCFECRKCICNPDSEEERLLICAACYVEGRTCRCESMMPVQSRSFETLLQDRNKAVEVLLRGSDSKMWVGDWECSELTESTVAQGDDIPIFEAACILHDLRQTARSKGTETRKCRATKPHNVPLLEVLPCNMCHGGKCFPHILKNGIHSAEALLAYRRDKKQEYWHQMHKDSKGRLAEILPKLEEAERTGSFSKLRDRLVIAAQRYNQCQSVNGAFTKPGWYDHNDVESEDHTDRSDMPEERVGKSSIEIGHNASTADADAPPSSPLTDIEDLTEEKSQTIPTTLSRKQALSSTSSVTKRSPPLSLTVPRLHPTEGLTNEQLLNQQTRTSQTTSRRRPIFDCVLMSLSHRAGKRALSPVAPTPRKRVRTGSEGRSKTGHRHEESRQPPSNTGEEIDYVNRDYATDLAIALSSANNANSANSGIRERVMRSSTGKRAVRRRVLSSPSELGPLTTTSTVVVSSAVTAKDTQHLPAKRNLPEPSIPVPLISESMSISRGKDDRPARKSASVGTEAQSAASSTLGPGCKIGPPTRQVRAVQPSRTPNVGRFTATSAVTVETRHISKIKSRIPKSRTKAGPPNLHADVMKLTGQGDASGQSANASRESEPHAAPPALKRKGPPGISPKEMESRDKRKADRNASDLPVADSDDEPLCNRKNNLREGKRKFIEEPMLATSEGPTPVTNEGSRISNEDRTKLAVQEDIRLLRSILQDIRREQDAMRVKQEDMHAREDALRTMQDTMQKKQDAMQDAMQEAMQDTMQKMQDAMRDTMQKTQDAMQDAMQKTHGAMQTVQGEMQTTLRSTQVELNVERARLTQVQQQCDSVKFLLSRAESSNQQMPQSTPCEHEEEIRRWSHVYATAAFQGLLTKFFDGGIRGMIRSEVPMGSCSEMSMAKTPPRTPDIHPSVNPEKSLRESNSGGGLETHQDLQRPSSLPPQMQVSYDSRYHVSTSADVSYNSPQQIATSQGGTSNVILTADPNQWKEDGHDDGQDSRSQASAANEPGEGPHVSYPQPHNQGRSARMSVNVDYPEQSATHRAEICASSTEQWGEGAYGSVEGRYSPNRREGRNPSEQVFAARSHFPTGWSSRTPQPRSIRDGTAGPEFRGQEYHNNDHRDRGDYRGEGSRSSRYHGRRQYARYDRPPNHTMKQDFRSN</sequence>
<dbReference type="GeneID" id="38779168"/>
<dbReference type="InterPro" id="IPR003347">
    <property type="entry name" value="JmjC_dom"/>
</dbReference>
<dbReference type="InParanoid" id="A0A401GJB9"/>
<keyword evidence="5" id="KW-1185">Reference proteome</keyword>
<feature type="region of interest" description="Disordered" evidence="2">
    <location>
        <begin position="1012"/>
        <end position="1227"/>
    </location>
</feature>
<feature type="compositionally biased region" description="Basic and acidic residues" evidence="2">
    <location>
        <begin position="1515"/>
        <end position="1526"/>
    </location>
</feature>